<evidence type="ECO:0000313" key="1">
    <source>
        <dbReference type="EMBL" id="CAH2294435.1"/>
    </source>
</evidence>
<protein>
    <submittedName>
        <fullName evidence="1">Uncharacterized protein</fullName>
    </submittedName>
</protein>
<dbReference type="EMBL" id="OW240916">
    <property type="protein sequence ID" value="CAH2294435.1"/>
    <property type="molecule type" value="Genomic_DNA"/>
</dbReference>
<sequence length="216" mass="24556">MEGGVGLPSLLTYYQAAHLHRIINWHACPGPKRWVTLETEQTQGGIPSRLWLGSATYRDLQTTNPIIDATLRVWCTLRYAQQLTTSPNPLTPITFNPDLAGGLHPAALTHFHASDWNYLHQWSEGGRIRSLRDLMGDQPPTLLESFHYHQVQKLGDEDFGSTAWDTCDYPVPIYGLVTALRTPLQFENYSLTFFKELMESDIGLKNRRGMEHGYTQ</sequence>
<proteinExistence type="predicted"/>
<keyword evidence="2" id="KW-1185">Reference proteome</keyword>
<evidence type="ECO:0000313" key="2">
    <source>
        <dbReference type="Proteomes" id="UP001295444"/>
    </source>
</evidence>
<organism evidence="1 2">
    <name type="scientific">Pelobates cultripes</name>
    <name type="common">Western spadefoot toad</name>
    <dbReference type="NCBI Taxonomy" id="61616"/>
    <lineage>
        <taxon>Eukaryota</taxon>
        <taxon>Metazoa</taxon>
        <taxon>Chordata</taxon>
        <taxon>Craniata</taxon>
        <taxon>Vertebrata</taxon>
        <taxon>Euteleostomi</taxon>
        <taxon>Amphibia</taxon>
        <taxon>Batrachia</taxon>
        <taxon>Anura</taxon>
        <taxon>Pelobatoidea</taxon>
        <taxon>Pelobatidae</taxon>
        <taxon>Pelobates</taxon>
    </lineage>
</organism>
<accession>A0AAD1W6Y6</accession>
<name>A0AAD1W6Y6_PELCU</name>
<dbReference type="Proteomes" id="UP001295444">
    <property type="component" value="Chromosome 05"/>
</dbReference>
<reference evidence="1" key="1">
    <citation type="submission" date="2022-03" db="EMBL/GenBank/DDBJ databases">
        <authorList>
            <person name="Alioto T."/>
            <person name="Alioto T."/>
            <person name="Gomez Garrido J."/>
        </authorList>
    </citation>
    <scope>NUCLEOTIDE SEQUENCE</scope>
</reference>
<dbReference type="AlphaFoldDB" id="A0AAD1W6Y6"/>
<gene>
    <name evidence="1" type="ORF">PECUL_23A001090</name>
</gene>